<dbReference type="Proteomes" id="UP000238565">
    <property type="component" value="Unassembled WGS sequence"/>
</dbReference>
<accession>A0A2S7I1U6</accession>
<name>A0A2S7I1U6_9FLAO</name>
<sequence length="626" mass="71199">MWADNETSDDLLGFKVHADLIVDVINDDDVLPVTIGVFGDWGSGKSSILKIVEKELIGNAKDGFKDGTLVLYFNGWVFEGYDDAKAALLESIIEKFAKHKTLGSKVKDETVKLFKSVKWMRLMGLGFKKIAVPAATAYLTGGVSLIPYLLSEFSQIEPAELANKLKGDDAGNFLSSIIKKNEEDEITMVREFRDEFKKMLDKSEIEKLVVIIDDLDRCTPDRLIENLEAIKLFLNVDKTAFVIGADPRIVRHAIELRYKTDGIENSSDVESRNERIVSDYLEKLIQVPYYLPKLTDNEVETYLSLLFCQKELGANFEKVLKAFYLTRENNRYDVFGLGDIGSILEPEEKSKLTNSVSIIASLSPIITEGLKGNPRQIKRFLNTYSLRDRLVRVAKMSDFKMDVLAKLMVLEYSSQSLFRQIYDWQSTQKGEPKEIKELESLASKNSIDFIKEKYSADWGTEKIVKWLNAEPKLTGIDLRDYYWITRDQLTSSISGSSLISPHIRSLVKKLIEPVSGSALTRTVTNEIKDKLNEGDYETLISLLEKELIKAPEKTEIHEAFIELMSEKCPNVIEAYKRAIKNVDNNQIPFSLAQNFKLIESKNIDVKKLYKVFDKDSQIYNAINNVD</sequence>
<dbReference type="Gene3D" id="3.40.50.300">
    <property type="entry name" value="P-loop containing nucleotide triphosphate hydrolases"/>
    <property type="match status" value="1"/>
</dbReference>
<proteinExistence type="predicted"/>
<protein>
    <submittedName>
        <fullName evidence="2">NTPase</fullName>
    </submittedName>
</protein>
<comment type="caution">
    <text evidence="2">The sequence shown here is derived from an EMBL/GenBank/DDBJ whole genome shotgun (WGS) entry which is preliminary data.</text>
</comment>
<reference evidence="2 3" key="1">
    <citation type="submission" date="2018-02" db="EMBL/GenBank/DDBJ databases">
        <title>Draft genome sequence of bacterial isolates from marine environment.</title>
        <authorList>
            <person name="Singh S.K."/>
            <person name="Hill R."/>
            <person name="Major S."/>
            <person name="Cai H."/>
            <person name="Li Y."/>
        </authorList>
    </citation>
    <scope>NUCLEOTIDE SEQUENCE [LARGE SCALE GENOMIC DNA]</scope>
    <source>
        <strain evidence="2 3">IMET F</strain>
    </source>
</reference>
<dbReference type="RefSeq" id="WP_104794511.1">
    <property type="nucleotide sequence ID" value="NZ_PTPZ01000011.1"/>
</dbReference>
<dbReference type="Pfam" id="PF07693">
    <property type="entry name" value="KAP_NTPase"/>
    <property type="match status" value="1"/>
</dbReference>
<dbReference type="EMBL" id="PTPZ01000011">
    <property type="protein sequence ID" value="PPZ90489.1"/>
    <property type="molecule type" value="Genomic_DNA"/>
</dbReference>
<dbReference type="PANTHER" id="PTHR22674">
    <property type="entry name" value="NTPASE, KAP FAMILY P-LOOP DOMAIN-CONTAINING 1"/>
    <property type="match status" value="1"/>
</dbReference>
<dbReference type="PANTHER" id="PTHR22674:SF6">
    <property type="entry name" value="NTPASE KAP FAMILY P-LOOP DOMAIN-CONTAINING PROTEIN 1"/>
    <property type="match status" value="1"/>
</dbReference>
<feature type="domain" description="KAP NTPase" evidence="1">
    <location>
        <begin position="16"/>
        <end position="390"/>
    </location>
</feature>
<organism evidence="2 3">
    <name type="scientific">Cloacibacterium normanense</name>
    <dbReference type="NCBI Taxonomy" id="237258"/>
    <lineage>
        <taxon>Bacteria</taxon>
        <taxon>Pseudomonadati</taxon>
        <taxon>Bacteroidota</taxon>
        <taxon>Flavobacteriia</taxon>
        <taxon>Flavobacteriales</taxon>
        <taxon>Weeksellaceae</taxon>
    </lineage>
</organism>
<dbReference type="InterPro" id="IPR011646">
    <property type="entry name" value="KAP_P-loop"/>
</dbReference>
<evidence type="ECO:0000259" key="1">
    <source>
        <dbReference type="Pfam" id="PF07693"/>
    </source>
</evidence>
<dbReference type="InterPro" id="IPR052754">
    <property type="entry name" value="NTPase_KAP_P-loop"/>
</dbReference>
<evidence type="ECO:0000313" key="2">
    <source>
        <dbReference type="EMBL" id="PPZ90489.1"/>
    </source>
</evidence>
<evidence type="ECO:0000313" key="3">
    <source>
        <dbReference type="Proteomes" id="UP000238565"/>
    </source>
</evidence>
<gene>
    <name evidence="2" type="ORF">C3729_12785</name>
</gene>
<dbReference type="InterPro" id="IPR027417">
    <property type="entry name" value="P-loop_NTPase"/>
</dbReference>
<dbReference type="SUPFAM" id="SSF52540">
    <property type="entry name" value="P-loop containing nucleoside triphosphate hydrolases"/>
    <property type="match status" value="1"/>
</dbReference>
<dbReference type="AlphaFoldDB" id="A0A2S7I1U6"/>